<dbReference type="PANTHER" id="PTHR30046:SF0">
    <property type="entry name" value="FLAGELLAR M-RING PROTEIN"/>
    <property type="match status" value="1"/>
</dbReference>
<keyword evidence="6 11" id="KW-1133">Transmembrane helix</keyword>
<dbReference type="Proteomes" id="UP000886748">
    <property type="component" value="Unassembled WGS sequence"/>
</dbReference>
<reference evidence="14" key="2">
    <citation type="journal article" date="2021" name="PeerJ">
        <title>Extensive microbial diversity within the chicken gut microbiome revealed by metagenomics and culture.</title>
        <authorList>
            <person name="Gilroy R."/>
            <person name="Ravi A."/>
            <person name="Getino M."/>
            <person name="Pursley I."/>
            <person name="Horton D.L."/>
            <person name="Alikhan N.F."/>
            <person name="Baker D."/>
            <person name="Gharbi K."/>
            <person name="Hall N."/>
            <person name="Watson M."/>
            <person name="Adriaenssens E.M."/>
            <person name="Foster-Nyarko E."/>
            <person name="Jarju S."/>
            <person name="Secka A."/>
            <person name="Antonio M."/>
            <person name="Oren A."/>
            <person name="Chaudhuri R.R."/>
            <person name="La Ragione R."/>
            <person name="Hildebrand F."/>
            <person name="Pallen M.J."/>
        </authorList>
    </citation>
    <scope>NUCLEOTIDE SEQUENCE</scope>
    <source>
        <strain evidence="14">CHK154-7741</strain>
    </source>
</reference>
<accession>A0A9D1N2I0</accession>
<dbReference type="InterPro" id="IPR043427">
    <property type="entry name" value="YscJ/FliF"/>
</dbReference>
<dbReference type="EMBL" id="DVOD01000072">
    <property type="protein sequence ID" value="HIU93438.1"/>
    <property type="molecule type" value="Genomic_DNA"/>
</dbReference>
<evidence type="ECO:0000259" key="13">
    <source>
        <dbReference type="Pfam" id="PF08345"/>
    </source>
</evidence>
<keyword evidence="14" id="KW-0966">Cell projection</keyword>
<dbReference type="Gene3D" id="3.30.300.30">
    <property type="match status" value="1"/>
</dbReference>
<evidence type="ECO:0000256" key="5">
    <source>
        <dbReference type="ARBA" id="ARBA00022692"/>
    </source>
</evidence>
<evidence type="ECO:0000256" key="9">
    <source>
        <dbReference type="PIRNR" id="PIRNR004862"/>
    </source>
</evidence>
<sequence>MENNYFKLFLDDLTKLWNGLEIGQKFGIVILSVITLVISVFFVMKSMEPNWAVLYSDLSPQDAAAVSESLKKSGYPFKVSADKKSVLVPQEMQDELRIYVAENDLIQDSSPGFELLDDMQLGSTDFKNKLTKQRIYQGELTRSIERMSGVRKARVQIADPERSVFSERDEAPTASVMLILEPGYKLKTSQVKAIKNLVAYAIPRLTPEKVFLTDQAGNNLSDEIEKNSNDIESYKTNFENQTAKKVQSVLDKIVGPDNASVQVSADIDFNSTRSTIESYTPVGDTQQGVLTSTQTETENYDNPYPNTTGAVTGSNNPPPVNTQTGQPKNLNYQKEKTASTYAVSKEIKQIVYAPGSVKRMTIAVAVNKILTANEKEELNKLIATASGADLNRGDVINVTSLEFSAKDQNQEAAKAEEQAIRNEKTQEIVVNKLVPMMVILILGLVALFVFRSLFGKSGETTDEFDDGFNEQQQTITDNLIDKFEVESLPQIEARLNPELDKLKTDLTDTIMADPSEAAKILISYIKD</sequence>
<proteinExistence type="inferred from homology"/>
<dbReference type="GO" id="GO:0009431">
    <property type="term" value="C:bacterial-type flagellum basal body, MS ring"/>
    <property type="evidence" value="ECO:0007669"/>
    <property type="project" value="InterPro"/>
</dbReference>
<dbReference type="Pfam" id="PF08345">
    <property type="entry name" value="YscJ_FliF_C"/>
    <property type="match status" value="1"/>
</dbReference>
<comment type="similarity">
    <text evidence="3 9">Belongs to the FliF family.</text>
</comment>
<evidence type="ECO:0000256" key="11">
    <source>
        <dbReference type="SAM" id="Phobius"/>
    </source>
</evidence>
<dbReference type="PIRSF" id="PIRSF004862">
    <property type="entry name" value="FliF"/>
    <property type="match status" value="1"/>
</dbReference>
<organism evidence="14 15">
    <name type="scientific">Candidatus Limenecus avicola</name>
    <dbReference type="NCBI Taxonomy" id="2840847"/>
    <lineage>
        <taxon>Bacteria</taxon>
        <taxon>Bacillati</taxon>
        <taxon>Bacillota</taxon>
        <taxon>Clostridia</taxon>
        <taxon>Eubacteriales</taxon>
        <taxon>Clostridiaceae</taxon>
        <taxon>Clostridiaceae incertae sedis</taxon>
        <taxon>Candidatus Limenecus</taxon>
    </lineage>
</organism>
<reference evidence="14" key="1">
    <citation type="submission" date="2020-10" db="EMBL/GenBank/DDBJ databases">
        <authorList>
            <person name="Gilroy R."/>
        </authorList>
    </citation>
    <scope>NUCLEOTIDE SEQUENCE</scope>
    <source>
        <strain evidence="14">CHK154-7741</strain>
    </source>
</reference>
<keyword evidence="10" id="KW-0175">Coiled coil</keyword>
<dbReference type="PRINTS" id="PR01009">
    <property type="entry name" value="FLGMRINGFLIF"/>
</dbReference>
<dbReference type="GO" id="GO:0003774">
    <property type="term" value="F:cytoskeletal motor activity"/>
    <property type="evidence" value="ECO:0007669"/>
    <property type="project" value="InterPro"/>
</dbReference>
<keyword evidence="14" id="KW-0282">Flagellum</keyword>
<dbReference type="Pfam" id="PF01514">
    <property type="entry name" value="YscJ_FliF"/>
    <property type="match status" value="1"/>
</dbReference>
<evidence type="ECO:0000256" key="7">
    <source>
        <dbReference type="ARBA" id="ARBA00023136"/>
    </source>
</evidence>
<evidence type="ECO:0000259" key="12">
    <source>
        <dbReference type="Pfam" id="PF01514"/>
    </source>
</evidence>
<evidence type="ECO:0000256" key="6">
    <source>
        <dbReference type="ARBA" id="ARBA00022989"/>
    </source>
</evidence>
<dbReference type="AlphaFoldDB" id="A0A9D1N2I0"/>
<feature type="transmembrane region" description="Helical" evidence="11">
    <location>
        <begin position="26"/>
        <end position="44"/>
    </location>
</feature>
<evidence type="ECO:0000256" key="4">
    <source>
        <dbReference type="ARBA" id="ARBA00022475"/>
    </source>
</evidence>
<evidence type="ECO:0000256" key="10">
    <source>
        <dbReference type="SAM" id="Coils"/>
    </source>
</evidence>
<evidence type="ECO:0000256" key="3">
    <source>
        <dbReference type="ARBA" id="ARBA00007971"/>
    </source>
</evidence>
<comment type="subcellular location">
    <subcellularLocation>
        <location evidence="1 9">Bacterial flagellum basal body</location>
    </subcellularLocation>
    <subcellularLocation>
        <location evidence="2">Cell membrane</location>
        <topology evidence="2">Multi-pass membrane protein</topology>
    </subcellularLocation>
</comment>
<evidence type="ECO:0000256" key="2">
    <source>
        <dbReference type="ARBA" id="ARBA00004651"/>
    </source>
</evidence>
<name>A0A9D1N2I0_9CLOT</name>
<dbReference type="GO" id="GO:0071973">
    <property type="term" value="P:bacterial-type flagellum-dependent cell motility"/>
    <property type="evidence" value="ECO:0007669"/>
    <property type="project" value="InterPro"/>
</dbReference>
<keyword evidence="8 9" id="KW-0975">Bacterial flagellum</keyword>
<dbReference type="InterPro" id="IPR045851">
    <property type="entry name" value="AMP-bd_C_sf"/>
</dbReference>
<dbReference type="NCBIfam" id="TIGR00206">
    <property type="entry name" value="fliF"/>
    <property type="match status" value="1"/>
</dbReference>
<feature type="domain" description="Flagellar M-ring N-terminal" evidence="12">
    <location>
        <begin position="48"/>
        <end position="221"/>
    </location>
</feature>
<dbReference type="PANTHER" id="PTHR30046">
    <property type="entry name" value="FLAGELLAR M-RING PROTEIN"/>
    <property type="match status" value="1"/>
</dbReference>
<dbReference type="GO" id="GO:0005886">
    <property type="term" value="C:plasma membrane"/>
    <property type="evidence" value="ECO:0007669"/>
    <property type="project" value="UniProtKB-SubCell"/>
</dbReference>
<evidence type="ECO:0000313" key="15">
    <source>
        <dbReference type="Proteomes" id="UP000886748"/>
    </source>
</evidence>
<keyword evidence="4" id="KW-1003">Cell membrane</keyword>
<keyword evidence="5 11" id="KW-0812">Transmembrane</keyword>
<comment type="function">
    <text evidence="9">The M ring may be actively involved in energy transduction.</text>
</comment>
<keyword evidence="14" id="KW-0969">Cilium</keyword>
<dbReference type="InterPro" id="IPR006182">
    <property type="entry name" value="FliF_N_dom"/>
</dbReference>
<dbReference type="InterPro" id="IPR013556">
    <property type="entry name" value="Flag_M-ring_C"/>
</dbReference>
<protein>
    <recommendedName>
        <fullName evidence="9">Flagellar M-ring protein</fullName>
    </recommendedName>
</protein>
<feature type="domain" description="Flagellar M-ring C-terminal" evidence="13">
    <location>
        <begin position="250"/>
        <end position="403"/>
    </location>
</feature>
<evidence type="ECO:0000313" key="14">
    <source>
        <dbReference type="EMBL" id="HIU93438.1"/>
    </source>
</evidence>
<feature type="transmembrane region" description="Helical" evidence="11">
    <location>
        <begin position="433"/>
        <end position="454"/>
    </location>
</feature>
<feature type="coiled-coil region" evidence="10">
    <location>
        <begin position="398"/>
        <end position="426"/>
    </location>
</feature>
<gene>
    <name evidence="14" type="primary">fliF</name>
    <name evidence="14" type="ORF">IAD26_09955</name>
</gene>
<keyword evidence="7 11" id="KW-0472">Membrane</keyword>
<evidence type="ECO:0000256" key="1">
    <source>
        <dbReference type="ARBA" id="ARBA00004117"/>
    </source>
</evidence>
<comment type="caution">
    <text evidence="14">The sequence shown here is derived from an EMBL/GenBank/DDBJ whole genome shotgun (WGS) entry which is preliminary data.</text>
</comment>
<dbReference type="InterPro" id="IPR000067">
    <property type="entry name" value="FlgMring_FliF"/>
</dbReference>
<evidence type="ECO:0000256" key="8">
    <source>
        <dbReference type="ARBA" id="ARBA00023143"/>
    </source>
</evidence>